<protein>
    <submittedName>
        <fullName evidence="1">Uncharacterized protein</fullName>
    </submittedName>
</protein>
<proteinExistence type="predicted"/>
<reference evidence="1 2" key="1">
    <citation type="submission" date="2019-04" db="EMBL/GenBank/DDBJ databases">
        <title>Altererythrobacter aquimixticola sp. nov., isolated from sediment of junction between the ocean and a freshwater spring.</title>
        <authorList>
            <person name="Yoon J.-H."/>
        </authorList>
    </citation>
    <scope>NUCLEOTIDE SEQUENCE [LARGE SCALE GENOMIC DNA]</scope>
    <source>
        <strain evidence="1 2">SSKS-13</strain>
    </source>
</reference>
<evidence type="ECO:0000313" key="2">
    <source>
        <dbReference type="Proteomes" id="UP000309389"/>
    </source>
</evidence>
<comment type="caution">
    <text evidence="1">The sequence shown here is derived from an EMBL/GenBank/DDBJ whole genome shotgun (WGS) entry which is preliminary data.</text>
</comment>
<accession>A0A4V4U8J8</accession>
<dbReference type="OrthoDB" id="7427292at2"/>
<sequence>MKSCPVLHRFGVTALPCREIRIGKSWYQTELFVQDKGLGIISVTPRPSDSGLENAVVLLFKAGKRPVLADLRAMSSERGQFAVTLESNENDAGDQWAELLANGLTFDVAGLAPGAPVAIPSCEHSYGFDGEFDVGDAEAVSLSPGPHLIGGAPMIPVLRCLAWLASELSRLPDVMAVLWSPAGTACEPAYFAESVERWIGGGAFPGLGLTALESQEDGSLVSKGLALFTGQELHIDAELALDKSQGAKVALRLLHWLVENGRVDQAMSLTGPNGGTLILEPRPDEGMVGVWRGSR</sequence>
<gene>
    <name evidence="1" type="ORF">E5222_07770</name>
</gene>
<dbReference type="AlphaFoldDB" id="A0A4V4U8J8"/>
<dbReference type="RefSeq" id="WP_136693203.1">
    <property type="nucleotide sequence ID" value="NZ_SSHH01000002.1"/>
</dbReference>
<dbReference type="EMBL" id="SSHH01000002">
    <property type="protein sequence ID" value="TIX50183.1"/>
    <property type="molecule type" value="Genomic_DNA"/>
</dbReference>
<keyword evidence="2" id="KW-1185">Reference proteome</keyword>
<evidence type="ECO:0000313" key="1">
    <source>
        <dbReference type="EMBL" id="TIX50183.1"/>
    </source>
</evidence>
<dbReference type="Proteomes" id="UP000309389">
    <property type="component" value="Unassembled WGS sequence"/>
</dbReference>
<organism evidence="1 2">
    <name type="scientific">Alteraurantiacibacter aquimixticola</name>
    <dbReference type="NCBI Taxonomy" id="2489173"/>
    <lineage>
        <taxon>Bacteria</taxon>
        <taxon>Pseudomonadati</taxon>
        <taxon>Pseudomonadota</taxon>
        <taxon>Alphaproteobacteria</taxon>
        <taxon>Sphingomonadales</taxon>
        <taxon>Erythrobacteraceae</taxon>
        <taxon>Alteraurantiacibacter</taxon>
    </lineage>
</organism>
<name>A0A4V4U8J8_9SPHN</name>